<reference evidence="5" key="1">
    <citation type="submission" date="2016-02" db="EMBL/GenBank/DDBJ databases">
        <authorList>
            <person name="Schultz-Johansen M."/>
            <person name="Glaring M.A."/>
            <person name="Bech P.K."/>
            <person name="Stougaard P."/>
        </authorList>
    </citation>
    <scope>NUCLEOTIDE SEQUENCE [LARGE SCALE GENOMIC DNA]</scope>
    <source>
        <strain evidence="5">S66</strain>
    </source>
</reference>
<dbReference type="Gene3D" id="2.60.120.260">
    <property type="entry name" value="Galactose-binding domain-like"/>
    <property type="match status" value="1"/>
</dbReference>
<feature type="domain" description="Xaa-Pro dipeptidyl-peptidase C-terminal" evidence="3">
    <location>
        <begin position="524"/>
        <end position="724"/>
    </location>
</feature>
<protein>
    <recommendedName>
        <fullName evidence="6">Xaa-Pro dipeptidyl-peptidase C-terminal domain-containing protein</fullName>
    </recommendedName>
</protein>
<organism evidence="4 5">
    <name type="scientific">Paraglaciecola hydrolytica</name>
    <dbReference type="NCBI Taxonomy" id="1799789"/>
    <lineage>
        <taxon>Bacteria</taxon>
        <taxon>Pseudomonadati</taxon>
        <taxon>Pseudomonadota</taxon>
        <taxon>Gammaproteobacteria</taxon>
        <taxon>Alteromonadales</taxon>
        <taxon>Alteromonadaceae</taxon>
        <taxon>Paraglaciecola</taxon>
    </lineage>
</organism>
<evidence type="ECO:0000313" key="5">
    <source>
        <dbReference type="Proteomes" id="UP000070299"/>
    </source>
</evidence>
<dbReference type="InterPro" id="IPR013736">
    <property type="entry name" value="Xaa-Pro_dipept_C"/>
</dbReference>
<dbReference type="Pfam" id="PF02129">
    <property type="entry name" value="Peptidase_S15"/>
    <property type="match status" value="1"/>
</dbReference>
<accession>A0A148KN24</accession>
<dbReference type="AlphaFoldDB" id="A0A148KN24"/>
<comment type="caution">
    <text evidence="4">The sequence shown here is derived from an EMBL/GenBank/DDBJ whole genome shotgun (WGS) entry which is preliminary data.</text>
</comment>
<dbReference type="InterPro" id="IPR000383">
    <property type="entry name" value="Xaa-Pro-like_dom"/>
</dbReference>
<dbReference type="Pfam" id="PF08530">
    <property type="entry name" value="PepX_C"/>
    <property type="match status" value="1"/>
</dbReference>
<dbReference type="NCBIfam" id="TIGR00976">
    <property type="entry name" value="CocE_NonD"/>
    <property type="match status" value="1"/>
</dbReference>
<evidence type="ECO:0008006" key="6">
    <source>
        <dbReference type="Google" id="ProtNLM"/>
    </source>
</evidence>
<dbReference type="Gene3D" id="3.40.50.1820">
    <property type="entry name" value="alpha/beta hydrolase"/>
    <property type="match status" value="1"/>
</dbReference>
<keyword evidence="1" id="KW-0378">Hydrolase</keyword>
<dbReference type="SUPFAM" id="SSF49785">
    <property type="entry name" value="Galactose-binding domain-like"/>
    <property type="match status" value="1"/>
</dbReference>
<sequence length="754" mass="85516">MAIAQDTSEATFSSPSHLAKAKIDNLEQLRVLLISEEFLSELKTLATQLEPAVVSKQNMFNSTAIMSMRAEYQSLLQVIAENKNPLAFYHYTLHAQSLLKQNVDKQSKQSDYKQVFKQEFQQQLTDTFAAMSDEELVKANAALGWSVPRAEDYLLNVFKKYQGLEQLNTEQVIDIIVNTQLYIVLAEVIPFTTSLFAIENKQRYLIEPEILITTATGVELAATIVRKKNDKQKRPVALQFTIYADVDQHINTAIHAAAHGYVGVVVNSRGKRSSSNNITPWEHDGEDATAAIDWLSKQRWSDGQVVMYGGSYNGFTQWAAAKYMHPALKTIVPYAAASPITGLPYENNIVLTANYEWAFYVTNNKTTDPSVYSDWQLSNQRTQNLYTSGRPIADIDKIDGKANPWFQLLLSHPSYDEYYQAMLPYQQDYANINIPVLSITGYFDGGQISAIDFLKRHYQYNKNANHTLLIGPYNHFTAQNIPRSHEGNYQLDEVALEKDTEELTFAWFDHLLFNKAKPKLLKSKVNYQLMGSNTWQHHNSYEQLNQQTTRYYLGSKADKEGRYTLTTSAEPILNAVSQTIDMTDRTEQRNINHWSVIEDKLNEPNGLVFVSPKLDKPMQFAGSLSGYFSIAINKKDVDIGYNLYEQLPDGKVFHLARYISRASYAKDMSKRQLLVPNQKTIVPITNTRMSAKLLNKGSRIVLVLNVNKNADAQVNLGTGKDVNNENIDEVGEPLTISWFNDSQINIPLSPWVDI</sequence>
<dbReference type="Proteomes" id="UP000070299">
    <property type="component" value="Unassembled WGS sequence"/>
</dbReference>
<evidence type="ECO:0000259" key="3">
    <source>
        <dbReference type="Pfam" id="PF08530"/>
    </source>
</evidence>
<proteinExistence type="predicted"/>
<dbReference type="Gene3D" id="1.10.3020.10">
    <property type="entry name" value="alpha-amino acid ester hydrolase ( Helical cap domain)"/>
    <property type="match status" value="1"/>
</dbReference>
<dbReference type="EMBL" id="LSNE01000009">
    <property type="protein sequence ID" value="KXI27697.1"/>
    <property type="molecule type" value="Genomic_DNA"/>
</dbReference>
<feature type="domain" description="Xaa-Pro dipeptidyl-peptidase-like" evidence="2">
    <location>
        <begin position="217"/>
        <end position="476"/>
    </location>
</feature>
<keyword evidence="5" id="KW-1185">Reference proteome</keyword>
<name>A0A148KN24_9ALTE</name>
<dbReference type="SUPFAM" id="SSF53474">
    <property type="entry name" value="alpha/beta-Hydrolases"/>
    <property type="match status" value="1"/>
</dbReference>
<dbReference type="InterPro" id="IPR005674">
    <property type="entry name" value="CocE/Ser_esterase"/>
</dbReference>
<gene>
    <name evidence="4" type="ORF">AX660_19280</name>
</gene>
<evidence type="ECO:0000259" key="2">
    <source>
        <dbReference type="Pfam" id="PF02129"/>
    </source>
</evidence>
<dbReference type="InterPro" id="IPR008979">
    <property type="entry name" value="Galactose-bd-like_sf"/>
</dbReference>
<dbReference type="GO" id="GO:0008239">
    <property type="term" value="F:dipeptidyl-peptidase activity"/>
    <property type="evidence" value="ECO:0007669"/>
    <property type="project" value="InterPro"/>
</dbReference>
<evidence type="ECO:0000256" key="1">
    <source>
        <dbReference type="ARBA" id="ARBA00022801"/>
    </source>
</evidence>
<dbReference type="STRING" id="1799789.AX660_19280"/>
<dbReference type="InterPro" id="IPR029058">
    <property type="entry name" value="AB_hydrolase_fold"/>
</dbReference>
<evidence type="ECO:0000313" key="4">
    <source>
        <dbReference type="EMBL" id="KXI27697.1"/>
    </source>
</evidence>